<proteinExistence type="inferred from homology"/>
<keyword evidence="4 5" id="KW-0472">Membrane</keyword>
<dbReference type="NCBIfam" id="NF009097">
    <property type="entry name" value="PRK12438.1"/>
    <property type="match status" value="1"/>
</dbReference>
<dbReference type="EMBL" id="VIWU01000001">
    <property type="protein sequence ID" value="TWF76245.1"/>
    <property type="molecule type" value="Genomic_DNA"/>
</dbReference>
<feature type="transmembrane region" description="Helical" evidence="5">
    <location>
        <begin position="260"/>
        <end position="278"/>
    </location>
</feature>
<evidence type="ECO:0000256" key="3">
    <source>
        <dbReference type="ARBA" id="ARBA00022989"/>
    </source>
</evidence>
<feature type="transmembrane region" description="Helical" evidence="5">
    <location>
        <begin position="285"/>
        <end position="303"/>
    </location>
</feature>
<organism evidence="7 8">
    <name type="scientific">Pseudonocardia hierapolitana</name>
    <dbReference type="NCBI Taxonomy" id="1128676"/>
    <lineage>
        <taxon>Bacteria</taxon>
        <taxon>Bacillati</taxon>
        <taxon>Actinomycetota</taxon>
        <taxon>Actinomycetes</taxon>
        <taxon>Pseudonocardiales</taxon>
        <taxon>Pseudonocardiaceae</taxon>
        <taxon>Pseudonocardia</taxon>
    </lineage>
</organism>
<feature type="transmembrane region" description="Helical" evidence="5">
    <location>
        <begin position="174"/>
        <end position="193"/>
    </location>
</feature>
<reference evidence="7 8" key="1">
    <citation type="submission" date="2019-06" db="EMBL/GenBank/DDBJ databases">
        <title>Sequencing the genomes of 1000 actinobacteria strains.</title>
        <authorList>
            <person name="Klenk H.-P."/>
        </authorList>
    </citation>
    <scope>NUCLEOTIDE SEQUENCE [LARGE SCALE GENOMIC DNA]</scope>
    <source>
        <strain evidence="7 8">DSM 45671</strain>
    </source>
</reference>
<dbReference type="HAMAP" id="MF_01600">
    <property type="entry name" value="UPF0182"/>
    <property type="match status" value="1"/>
</dbReference>
<dbReference type="Pfam" id="PF03699">
    <property type="entry name" value="UPF0182"/>
    <property type="match status" value="1"/>
</dbReference>
<dbReference type="InterPro" id="IPR005372">
    <property type="entry name" value="UPF0182"/>
</dbReference>
<keyword evidence="3 5" id="KW-1133">Transmembrane helix</keyword>
<evidence type="ECO:0000256" key="5">
    <source>
        <dbReference type="HAMAP-Rule" id="MF_01600"/>
    </source>
</evidence>
<name>A0A561SN12_9PSEU</name>
<feature type="region of interest" description="Disordered" evidence="6">
    <location>
        <begin position="901"/>
        <end position="925"/>
    </location>
</feature>
<evidence type="ECO:0000256" key="6">
    <source>
        <dbReference type="SAM" id="MobiDB-lite"/>
    </source>
</evidence>
<feature type="transmembrane region" description="Helical" evidence="5">
    <location>
        <begin position="112"/>
        <end position="131"/>
    </location>
</feature>
<accession>A0A561SN12</accession>
<dbReference type="NCBIfam" id="NF000825">
    <property type="entry name" value="PRK00068.1"/>
    <property type="match status" value="1"/>
</dbReference>
<comment type="subcellular location">
    <subcellularLocation>
        <location evidence="5">Cell membrane</location>
        <topology evidence="5">Multi-pass membrane protein</topology>
    </subcellularLocation>
</comment>
<feature type="transmembrane region" description="Helical" evidence="5">
    <location>
        <begin position="213"/>
        <end position="230"/>
    </location>
</feature>
<feature type="region of interest" description="Disordered" evidence="6">
    <location>
        <begin position="960"/>
        <end position="984"/>
    </location>
</feature>
<evidence type="ECO:0000256" key="2">
    <source>
        <dbReference type="ARBA" id="ARBA00022692"/>
    </source>
</evidence>
<evidence type="ECO:0000313" key="8">
    <source>
        <dbReference type="Proteomes" id="UP000321261"/>
    </source>
</evidence>
<dbReference type="Proteomes" id="UP000321261">
    <property type="component" value="Unassembled WGS sequence"/>
</dbReference>
<dbReference type="GO" id="GO:0005576">
    <property type="term" value="C:extracellular region"/>
    <property type="evidence" value="ECO:0007669"/>
    <property type="project" value="TreeGrafter"/>
</dbReference>
<keyword evidence="1 5" id="KW-1003">Cell membrane</keyword>
<gene>
    <name evidence="7" type="ORF">FHX44_112135</name>
</gene>
<evidence type="ECO:0000256" key="4">
    <source>
        <dbReference type="ARBA" id="ARBA00023136"/>
    </source>
</evidence>
<comment type="caution">
    <text evidence="7">The sequence shown here is derived from an EMBL/GenBank/DDBJ whole genome shotgun (WGS) entry which is preliminary data.</text>
</comment>
<evidence type="ECO:0000313" key="7">
    <source>
        <dbReference type="EMBL" id="TWF76245.1"/>
    </source>
</evidence>
<protein>
    <recommendedName>
        <fullName evidence="5">UPF0182 protein FHX44_112135</fullName>
    </recommendedName>
</protein>
<comment type="caution">
    <text evidence="5">Lacks conserved residue(s) required for the propagation of feature annotation.</text>
</comment>
<feature type="transmembrane region" description="Helical" evidence="5">
    <location>
        <begin position="63"/>
        <end position="85"/>
    </location>
</feature>
<dbReference type="OrthoDB" id="9763654at2"/>
<comment type="similarity">
    <text evidence="5">Belongs to the UPF0182 family.</text>
</comment>
<sequence length="984" mass="106696">MAMRPPVGAPTLTRRTRILLVVAGLLVLLLLGGSRLINFYVDWLWFGEVGYRGVFATVLFTQIVQFLVGALLIGGLVALSLWIAYRTRPVFVPVSGPEDPIARYRTVIIQRLRLFGIGIPVVIGVIAGLAAQGDWQIVQQFLNSTPFGIADPEFGIDISFYAFQLPFLRYVLDWMFVAVAISFVVSLITHYIFGGIRLTGRAGQVSAAARAQLAILAGVFVLLKAAAYYLDRYELLFSNRSPLFTGATYTDLNAVMPAKLILLFISIICAAAFFAAVFRRNLQLPAIATVLLVLSSVLIGAAWPQVLQQFSVAPNAQQREALSIERNIAATRDAYGLNNINEISYSGQSAATPAEVRAETATMSNIRLLDPAKIERTFTQRQQLRAFYGFPPQLDIDRYEVNGQLQDFVVAVRELDTSGLSGNQTEWINQHLVYTHGNGIVTAPANEINAALEDSGGQGGLPVFTQDSPDIPESLRVQEPRTYYGELIDTYSIVGAPDGAPPVEYDTDTERYTYNGRGGVPLDNIVNRLVFALFYGERNILFNSSINENSKIMYVRDPADRVRAAAPWLTMDGDPYPAVVDGRITWIVDGYTTLENYPYAQRTSLGESTTDALQPGQGGVRPELDRDVSYLRNSVKATVDAYDGTVTMYAFDEQDPVLQTWMKTFPGTVRPASEISPSLRSHFRYPEDQFKVQRELLTRYHVDTPGDFFNNVSFWNVPSDPSPQGAGSGSALPQPPYYILAGTPAEPGSPPSFQLTSALVFQQREFLSAYLSVSSDPDTYGQMTLLRLPDNTTTQGPQLVQSALVSDPDVSQEIGLLSRNGQSTVDYGNLLTLPVAGGLLFVEPVYIERANQEVSYPQLARVLVFYNGRVGFDPTLAGALDEVLPGASAVVPNIPGQAQAQAPAQAGTVPAAPAGPPGAANPQTAAAASAIQQAISDLKAAQQNGDFAAQGQALQRLDQAVQQFQQANGQTPAPTAAPAPAPGG</sequence>
<dbReference type="GO" id="GO:0005886">
    <property type="term" value="C:plasma membrane"/>
    <property type="evidence" value="ECO:0007669"/>
    <property type="project" value="UniProtKB-SubCell"/>
</dbReference>
<keyword evidence="8" id="KW-1185">Reference proteome</keyword>
<dbReference type="PANTHER" id="PTHR39344:SF1">
    <property type="entry name" value="UPF0182 PROTEIN SLL1060"/>
    <property type="match status" value="1"/>
</dbReference>
<dbReference type="AlphaFoldDB" id="A0A561SN12"/>
<evidence type="ECO:0000256" key="1">
    <source>
        <dbReference type="ARBA" id="ARBA00022475"/>
    </source>
</evidence>
<keyword evidence="2 5" id="KW-0812">Transmembrane</keyword>
<feature type="compositionally biased region" description="Low complexity" evidence="6">
    <location>
        <begin position="960"/>
        <end position="974"/>
    </location>
</feature>
<feature type="compositionally biased region" description="Pro residues" evidence="6">
    <location>
        <begin position="975"/>
        <end position="984"/>
    </location>
</feature>
<dbReference type="PANTHER" id="PTHR39344">
    <property type="entry name" value="UPF0182 PROTEIN SLL1060"/>
    <property type="match status" value="1"/>
</dbReference>